<keyword evidence="2" id="KW-1185">Reference proteome</keyword>
<organism evidence="1 2">
    <name type="scientific">Zeimonas arvi</name>
    <dbReference type="NCBI Taxonomy" id="2498847"/>
    <lineage>
        <taxon>Bacteria</taxon>
        <taxon>Pseudomonadati</taxon>
        <taxon>Pseudomonadota</taxon>
        <taxon>Betaproteobacteria</taxon>
        <taxon>Burkholderiales</taxon>
        <taxon>Burkholderiaceae</taxon>
        <taxon>Zeimonas</taxon>
    </lineage>
</organism>
<reference evidence="1 2" key="1">
    <citation type="submission" date="2019-06" db="EMBL/GenBank/DDBJ databases">
        <title>Quisquiliibacterium sp. nov., isolated from a maize field.</title>
        <authorList>
            <person name="Lin S.-Y."/>
            <person name="Tsai C.-F."/>
            <person name="Young C.-C."/>
        </authorList>
    </citation>
    <scope>NUCLEOTIDE SEQUENCE [LARGE SCALE GENOMIC DNA]</scope>
    <source>
        <strain evidence="1 2">CC-CFT501</strain>
    </source>
</reference>
<comment type="caution">
    <text evidence="1">The sequence shown here is derived from an EMBL/GenBank/DDBJ whole genome shotgun (WGS) entry which is preliminary data.</text>
</comment>
<evidence type="ECO:0008006" key="3">
    <source>
        <dbReference type="Google" id="ProtNLM"/>
    </source>
</evidence>
<sequence length="158" mass="16537">MKKREAAMSPPGTTRLRLEPERTTLAIGTAPEVVIAVGAGDIAARIFRHDPPTSFELEQAIDAVEDALAASGLAHAARGELLIDAALLLGILGLQAEGDRLARDDVEAVFERLASASLGRTGMLAGVPAGRDAAAALLILRECMHHLGFEGVRRVRGG</sequence>
<dbReference type="Gene3D" id="3.30.420.150">
    <property type="entry name" value="Exopolyphosphatase. Domain 2"/>
    <property type="match status" value="1"/>
</dbReference>
<evidence type="ECO:0000313" key="2">
    <source>
        <dbReference type="Proteomes" id="UP000321548"/>
    </source>
</evidence>
<accession>A0A5C8NRJ6</accession>
<gene>
    <name evidence="1" type="ORF">FHP08_15965</name>
</gene>
<dbReference type="EMBL" id="VDUY01000007">
    <property type="protein sequence ID" value="TXL63796.1"/>
    <property type="molecule type" value="Genomic_DNA"/>
</dbReference>
<name>A0A5C8NRJ6_9BURK</name>
<dbReference type="Proteomes" id="UP000321548">
    <property type="component" value="Unassembled WGS sequence"/>
</dbReference>
<protein>
    <recommendedName>
        <fullName evidence="3">Ppx/GppA phosphatase domain-containing protein</fullName>
    </recommendedName>
</protein>
<dbReference type="AlphaFoldDB" id="A0A5C8NRJ6"/>
<proteinExistence type="predicted"/>
<evidence type="ECO:0000313" key="1">
    <source>
        <dbReference type="EMBL" id="TXL63796.1"/>
    </source>
</evidence>